<evidence type="ECO:0000256" key="1">
    <source>
        <dbReference type="SAM" id="MobiDB-lite"/>
    </source>
</evidence>
<dbReference type="EMBL" id="JAVRHO010000007">
    <property type="protein sequence ID" value="MDT0646274.1"/>
    <property type="molecule type" value="Genomic_DNA"/>
</dbReference>
<feature type="region of interest" description="Disordered" evidence="1">
    <location>
        <begin position="765"/>
        <end position="790"/>
    </location>
</feature>
<comment type="caution">
    <text evidence="3">The sequence shown here is derived from an EMBL/GenBank/DDBJ whole genome shotgun (WGS) entry which is preliminary data.</text>
</comment>
<reference evidence="3 4" key="1">
    <citation type="submission" date="2023-09" db="EMBL/GenBank/DDBJ databases">
        <authorList>
            <person name="Rey-Velasco X."/>
        </authorList>
    </citation>
    <scope>NUCLEOTIDE SEQUENCE [LARGE SCALE GENOMIC DNA]</scope>
    <source>
        <strain evidence="3 4">F260</strain>
    </source>
</reference>
<keyword evidence="2" id="KW-0732">Signal</keyword>
<feature type="chain" id="PRO_5046080636" evidence="2">
    <location>
        <begin position="18"/>
        <end position="1020"/>
    </location>
</feature>
<dbReference type="InterPro" id="IPR011042">
    <property type="entry name" value="6-blade_b-propeller_TolB-like"/>
</dbReference>
<gene>
    <name evidence="3" type="ORF">RM545_06195</name>
</gene>
<accession>A0ABU3CIV8</accession>
<feature type="compositionally biased region" description="Basic and acidic residues" evidence="1">
    <location>
        <begin position="765"/>
        <end position="778"/>
    </location>
</feature>
<organism evidence="3 4">
    <name type="scientific">Autumnicola lenta</name>
    <dbReference type="NCBI Taxonomy" id="3075593"/>
    <lineage>
        <taxon>Bacteria</taxon>
        <taxon>Pseudomonadati</taxon>
        <taxon>Bacteroidota</taxon>
        <taxon>Flavobacteriia</taxon>
        <taxon>Flavobacteriales</taxon>
        <taxon>Flavobacteriaceae</taxon>
        <taxon>Autumnicola</taxon>
    </lineage>
</organism>
<proteinExistence type="predicted"/>
<dbReference type="Proteomes" id="UP001245285">
    <property type="component" value="Unassembled WGS sequence"/>
</dbReference>
<keyword evidence="4" id="KW-1185">Reference proteome</keyword>
<dbReference type="InterPro" id="IPR013320">
    <property type="entry name" value="ConA-like_dom_sf"/>
</dbReference>
<dbReference type="SUPFAM" id="SSF49899">
    <property type="entry name" value="Concanavalin A-like lectins/glucanases"/>
    <property type="match status" value="1"/>
</dbReference>
<feature type="signal peptide" evidence="2">
    <location>
        <begin position="1"/>
        <end position="17"/>
    </location>
</feature>
<evidence type="ECO:0000313" key="4">
    <source>
        <dbReference type="Proteomes" id="UP001245285"/>
    </source>
</evidence>
<protein>
    <submittedName>
        <fullName evidence="3">Uncharacterized protein</fullName>
    </submittedName>
</protein>
<dbReference type="RefSeq" id="WP_311494449.1">
    <property type="nucleotide sequence ID" value="NZ_JAVRHO010000007.1"/>
</dbReference>
<evidence type="ECO:0000313" key="3">
    <source>
        <dbReference type="EMBL" id="MDT0646274.1"/>
    </source>
</evidence>
<dbReference type="SUPFAM" id="SSF101898">
    <property type="entry name" value="NHL repeat"/>
    <property type="match status" value="1"/>
</dbReference>
<sequence length="1020" mass="114813">MKIKFFIFFSFFCCTLAAQSFYYTLDEVATEERIIPEDGFSPASIEGLAAWYDVSLSENYISNGSSVSRLNDLSGNNRHLLQNDSGKQPQVVKDNGKPALNFDGVDDYLSNNSPFIWNSGTQSIFIVMKAPSQNSKKVIFEGSSSNSTPLFSFEAHYNGGMKTLVRDESNVVRLDKVLEEENIFNDQVNVVSIMKGHTRLYGNINREMLGMSGITEYPEKEINLDIFSVGAKAGSSVRDYYNGQIKEIIIFDKEIGSGDALLLENYLIEKWQGTVMTTTSAGVYAEDGTLLRTLWNNELKDINSVVPSWDGLNDEGNNVEDQGHEIRMISNNITANWEGVIGNTSDQASGDGVHVGYFRFYGMAIANGFAYVCNGFNEGNPAQWKFDLNQPNTKIRLPGVENFKKGQYSTVVCTDGETVYYGGHDAFKDDEWFIFGLDTSNDEQEMFSSGEQYITHWGSYNYKSVIGQETNADGYISGLVVQRNGDHLIASHRDLNRIKVYNKNTGALVTTIDDLDNPSQIFIDTHGNGNLWINHSSGIEKFRINSDGSISSTGIKLEGNQNCLAIGGEHNGSTVSIVDGNTQQVKTFDAESGRLLSTFGQNNGYASSPLVQNDKFYFYDGNDEARKEKGLTCLVYEEDGSFWIEDSYNYRLMHFNEQKKLEEHIMFMPVTRVVSVHPEDPARIFSVYLEFEIDYNLPLSPDNGSWKLKRNWQYYSPKVGSNEYRGDGIPKLAVVQGRTYGQIRKEKDGKWEIYELVNSKGLRPTGRELGRQSREGHLYPDGSIQRSVEDDNLSGTNRKWTIEPILGLDENGNLRHGPEKTLAYIENMEPTEPYRRYSTQIGEANPMINQNNKLISWHANDNPDSGYHLGAIDLNGDTNDWLWKAAPSTSRDYSGPYPTDGTFDIGNGVTYAGGPAVVIDDYIFWQYHGEFWKQGQTNYWHIFTDEGLMLSLFGTDRSKTRDQRHPAEMAGNVLSADIVKIGEDYYIYHSDEADHGGIHRWKVSNMESIQKKVIPISQNN</sequence>
<dbReference type="Gene3D" id="2.120.10.30">
    <property type="entry name" value="TolB, C-terminal domain"/>
    <property type="match status" value="1"/>
</dbReference>
<evidence type="ECO:0000256" key="2">
    <source>
        <dbReference type="SAM" id="SignalP"/>
    </source>
</evidence>
<name>A0ABU3CIV8_9FLAO</name>